<dbReference type="InterPro" id="IPR002048">
    <property type="entry name" value="EF_hand_dom"/>
</dbReference>
<accession>A0A7J9GXE0</accession>
<organism evidence="2 3">
    <name type="scientific">Gossypium harknessii</name>
    <dbReference type="NCBI Taxonomy" id="34285"/>
    <lineage>
        <taxon>Eukaryota</taxon>
        <taxon>Viridiplantae</taxon>
        <taxon>Streptophyta</taxon>
        <taxon>Embryophyta</taxon>
        <taxon>Tracheophyta</taxon>
        <taxon>Spermatophyta</taxon>
        <taxon>Magnoliopsida</taxon>
        <taxon>eudicotyledons</taxon>
        <taxon>Gunneridae</taxon>
        <taxon>Pentapetalae</taxon>
        <taxon>rosids</taxon>
        <taxon>malvids</taxon>
        <taxon>Malvales</taxon>
        <taxon>Malvaceae</taxon>
        <taxon>Malvoideae</taxon>
        <taxon>Gossypium</taxon>
    </lineage>
</organism>
<dbReference type="Proteomes" id="UP000593560">
    <property type="component" value="Unassembled WGS sequence"/>
</dbReference>
<reference evidence="2 3" key="1">
    <citation type="journal article" date="2019" name="Genome Biol. Evol.">
        <title>Insights into the evolution of the New World diploid cottons (Gossypium, subgenus Houzingenia) based on genome sequencing.</title>
        <authorList>
            <person name="Grover C.E."/>
            <person name="Arick M.A. 2nd"/>
            <person name="Thrash A."/>
            <person name="Conover J.L."/>
            <person name="Sanders W.S."/>
            <person name="Peterson D.G."/>
            <person name="Frelichowski J.E."/>
            <person name="Scheffler J.A."/>
            <person name="Scheffler B.E."/>
            <person name="Wendel J.F."/>
        </authorList>
    </citation>
    <scope>NUCLEOTIDE SEQUENCE [LARGE SCALE GENOMIC DNA]</scope>
    <source>
        <strain evidence="2">0</strain>
        <tissue evidence="2">Leaf</tissue>
    </source>
</reference>
<dbReference type="Gene3D" id="1.10.238.10">
    <property type="entry name" value="EF-hand"/>
    <property type="match status" value="1"/>
</dbReference>
<evidence type="ECO:0000313" key="3">
    <source>
        <dbReference type="Proteomes" id="UP000593560"/>
    </source>
</evidence>
<evidence type="ECO:0000259" key="1">
    <source>
        <dbReference type="PROSITE" id="PS50222"/>
    </source>
</evidence>
<dbReference type="AlphaFoldDB" id="A0A7J9GXE0"/>
<dbReference type="EMBL" id="JABFAD010000007">
    <property type="protein sequence ID" value="MBA0802202.1"/>
    <property type="molecule type" value="Genomic_DNA"/>
</dbReference>
<protein>
    <recommendedName>
        <fullName evidence="1">EF-hand domain-containing protein</fullName>
    </recommendedName>
</protein>
<dbReference type="GO" id="GO:0005509">
    <property type="term" value="F:calcium ion binding"/>
    <property type="evidence" value="ECO:0007669"/>
    <property type="project" value="InterPro"/>
</dbReference>
<dbReference type="InterPro" id="IPR011992">
    <property type="entry name" value="EF-hand-dom_pair"/>
</dbReference>
<dbReference type="Pfam" id="PF13833">
    <property type="entry name" value="EF-hand_8"/>
    <property type="match status" value="1"/>
</dbReference>
<dbReference type="PROSITE" id="PS50222">
    <property type="entry name" value="EF_HAND_2"/>
    <property type="match status" value="1"/>
</dbReference>
<name>A0A7J9GXE0_9ROSI</name>
<proteinExistence type="predicted"/>
<keyword evidence="3" id="KW-1185">Reference proteome</keyword>
<dbReference type="OrthoDB" id="293868at2759"/>
<sequence length="172" mass="19610">MKNKGSKSKKKASVQKYLSSSDFIDDGDELMKAIALSLKDSGEVLGAVPTVVQDATFTESKGNARSKRKKSFAYTRFLFICGSQFTSRMQMTEDEMVVHFFHFDGNFLRYFRFALYLLVMDVHQQKAGKGSISMRDLRRVAIAHDFMWTDKELAEMIQCFDTDGDGKVSTFF</sequence>
<feature type="domain" description="EF-hand" evidence="1">
    <location>
        <begin position="148"/>
        <end position="172"/>
    </location>
</feature>
<evidence type="ECO:0000313" key="2">
    <source>
        <dbReference type="EMBL" id="MBA0802202.1"/>
    </source>
</evidence>
<comment type="caution">
    <text evidence="2">The sequence shown here is derived from an EMBL/GenBank/DDBJ whole genome shotgun (WGS) entry which is preliminary data.</text>
</comment>
<dbReference type="SUPFAM" id="SSF47473">
    <property type="entry name" value="EF-hand"/>
    <property type="match status" value="1"/>
</dbReference>
<gene>
    <name evidence="2" type="ORF">Gohar_012522</name>
</gene>